<keyword evidence="2" id="KW-1185">Reference proteome</keyword>
<comment type="caution">
    <text evidence="1">The sequence shown here is derived from an EMBL/GenBank/DDBJ whole genome shotgun (WGS) entry which is preliminary data.</text>
</comment>
<organism evidence="1 2">
    <name type="scientific">Geodia barretti</name>
    <name type="common">Barrett's horny sponge</name>
    <dbReference type="NCBI Taxonomy" id="519541"/>
    <lineage>
        <taxon>Eukaryota</taxon>
        <taxon>Metazoa</taxon>
        <taxon>Porifera</taxon>
        <taxon>Demospongiae</taxon>
        <taxon>Heteroscleromorpha</taxon>
        <taxon>Tetractinellida</taxon>
        <taxon>Astrophorina</taxon>
        <taxon>Geodiidae</taxon>
        <taxon>Geodia</taxon>
    </lineage>
</organism>
<reference evidence="1" key="1">
    <citation type="submission" date="2023-03" db="EMBL/GenBank/DDBJ databases">
        <authorList>
            <person name="Steffen K."/>
            <person name="Cardenas P."/>
        </authorList>
    </citation>
    <scope>NUCLEOTIDE SEQUENCE</scope>
</reference>
<gene>
    <name evidence="1" type="ORF">GBAR_LOCUS4472</name>
</gene>
<protein>
    <submittedName>
        <fullName evidence="1">Uncharacterized protein</fullName>
    </submittedName>
</protein>
<name>A0AA35R8N0_GEOBA</name>
<dbReference type="AlphaFoldDB" id="A0AA35R8N0"/>
<dbReference type="Proteomes" id="UP001174909">
    <property type="component" value="Unassembled WGS sequence"/>
</dbReference>
<proteinExistence type="predicted"/>
<sequence length="67" mass="7741">DHFVHNFFWVTRCRLICSRNFSIATTTCCDVGWIVFCLHISIGLMRSSNFDACSDGSSSHRYYSKHC</sequence>
<accession>A0AA35R8N0</accession>
<evidence type="ECO:0000313" key="1">
    <source>
        <dbReference type="EMBL" id="CAI8005901.1"/>
    </source>
</evidence>
<feature type="non-terminal residue" evidence="1">
    <location>
        <position position="67"/>
    </location>
</feature>
<dbReference type="EMBL" id="CASHTH010000645">
    <property type="protein sequence ID" value="CAI8005901.1"/>
    <property type="molecule type" value="Genomic_DNA"/>
</dbReference>
<evidence type="ECO:0000313" key="2">
    <source>
        <dbReference type="Proteomes" id="UP001174909"/>
    </source>
</evidence>